<dbReference type="OrthoDB" id="9794566at2"/>
<dbReference type="InterPro" id="IPR050680">
    <property type="entry name" value="YpeA/RimI_acetyltransf"/>
</dbReference>
<evidence type="ECO:0000256" key="4">
    <source>
        <dbReference type="ARBA" id="ARBA00023315"/>
    </source>
</evidence>
<dbReference type="Proteomes" id="UP000198668">
    <property type="component" value="Unassembled WGS sequence"/>
</dbReference>
<dbReference type="PANTHER" id="PTHR43420">
    <property type="entry name" value="ACETYLTRANSFERASE"/>
    <property type="match status" value="1"/>
</dbReference>
<evidence type="ECO:0000259" key="5">
    <source>
        <dbReference type="PROSITE" id="PS51186"/>
    </source>
</evidence>
<dbReference type="NCBIfam" id="TIGR01575">
    <property type="entry name" value="rimI"/>
    <property type="match status" value="1"/>
</dbReference>
<proteinExistence type="inferred from homology"/>
<dbReference type="EMBL" id="FOQE01000007">
    <property type="protein sequence ID" value="SFH63003.1"/>
    <property type="molecule type" value="Genomic_DNA"/>
</dbReference>
<dbReference type="AlphaFoldDB" id="A0A1I3BL77"/>
<organism evidence="6 7">
    <name type="scientific">Pisciglobus halotolerans</name>
    <dbReference type="NCBI Taxonomy" id="745365"/>
    <lineage>
        <taxon>Bacteria</taxon>
        <taxon>Bacillati</taxon>
        <taxon>Bacillota</taxon>
        <taxon>Bacilli</taxon>
        <taxon>Lactobacillales</taxon>
        <taxon>Carnobacteriaceae</taxon>
    </lineage>
</organism>
<evidence type="ECO:0000313" key="7">
    <source>
        <dbReference type="Proteomes" id="UP000198668"/>
    </source>
</evidence>
<dbReference type="InterPro" id="IPR016181">
    <property type="entry name" value="Acyl_CoA_acyltransferase"/>
</dbReference>
<accession>A0A1I3BL77</accession>
<evidence type="ECO:0000256" key="3">
    <source>
        <dbReference type="ARBA" id="ARBA00022679"/>
    </source>
</evidence>
<protein>
    <submittedName>
        <fullName evidence="6">Ribosomal-protein-alanine N-acetyltransferase</fullName>
    </submittedName>
</protein>
<evidence type="ECO:0000256" key="2">
    <source>
        <dbReference type="ARBA" id="ARBA00022490"/>
    </source>
</evidence>
<dbReference type="CDD" id="cd04301">
    <property type="entry name" value="NAT_SF"/>
    <property type="match status" value="1"/>
</dbReference>
<dbReference type="InterPro" id="IPR006464">
    <property type="entry name" value="AcTrfase_RimI/Ard1"/>
</dbReference>
<reference evidence="6 7" key="1">
    <citation type="submission" date="2016-10" db="EMBL/GenBank/DDBJ databases">
        <authorList>
            <person name="de Groot N.N."/>
        </authorList>
    </citation>
    <scope>NUCLEOTIDE SEQUENCE [LARGE SCALE GENOMIC DNA]</scope>
    <source>
        <strain evidence="6 7">DSM 27630</strain>
    </source>
</reference>
<keyword evidence="2" id="KW-0963">Cytoplasm</keyword>
<feature type="domain" description="N-acetyltransferase" evidence="5">
    <location>
        <begin position="45"/>
        <end position="192"/>
    </location>
</feature>
<dbReference type="Pfam" id="PF00583">
    <property type="entry name" value="Acetyltransf_1"/>
    <property type="match status" value="1"/>
</dbReference>
<dbReference type="Gene3D" id="3.40.630.30">
    <property type="match status" value="1"/>
</dbReference>
<keyword evidence="4" id="KW-0012">Acyltransferase</keyword>
<sequence>MLKKFKEWLIGEVPNGSSAVVANKRLAERVELSESQLLIAEKHLLQVLVASHEHVQDMLTIQAKCYNGKTPWNAAALQHELKRNTRAFYILLKHETLPVAFIGAWLVEGEAHITNVAVIPDYQGMGIATWLIHELERLSILEQMKVLSLEVRISNEKAKRLYRKLGFVDGQIKRGYYSSNLEDALEMSKPLVRVEQVDAT</sequence>
<comment type="similarity">
    <text evidence="1">Belongs to the acetyltransferase family. RimI subfamily.</text>
</comment>
<evidence type="ECO:0000256" key="1">
    <source>
        <dbReference type="ARBA" id="ARBA00005395"/>
    </source>
</evidence>
<evidence type="ECO:0000313" key="6">
    <source>
        <dbReference type="EMBL" id="SFH63003.1"/>
    </source>
</evidence>
<keyword evidence="7" id="KW-1185">Reference proteome</keyword>
<keyword evidence="3 6" id="KW-0808">Transferase</keyword>
<dbReference type="RefSeq" id="WP_047390755.1">
    <property type="nucleotide sequence ID" value="NZ_FOQE01000007.1"/>
</dbReference>
<dbReference type="PANTHER" id="PTHR43420:SF44">
    <property type="entry name" value="ACETYLTRANSFERASE YPEA"/>
    <property type="match status" value="1"/>
</dbReference>
<gene>
    <name evidence="6" type="ORF">SAMN04489868_10779</name>
</gene>
<name>A0A1I3BL77_9LACT</name>
<dbReference type="SUPFAM" id="SSF55729">
    <property type="entry name" value="Acyl-CoA N-acyltransferases (Nat)"/>
    <property type="match status" value="1"/>
</dbReference>
<dbReference type="PROSITE" id="PS51186">
    <property type="entry name" value="GNAT"/>
    <property type="match status" value="1"/>
</dbReference>
<dbReference type="InterPro" id="IPR000182">
    <property type="entry name" value="GNAT_dom"/>
</dbReference>
<dbReference type="GO" id="GO:0008080">
    <property type="term" value="F:N-acetyltransferase activity"/>
    <property type="evidence" value="ECO:0007669"/>
    <property type="project" value="InterPro"/>
</dbReference>